<comment type="similarity">
    <text evidence="2">Belongs to the metallo-dependent hydrolases superfamily. Adenosine and AMP deaminases family.</text>
</comment>
<comment type="caution">
    <text evidence="9">The sequence shown here is derived from an EMBL/GenBank/DDBJ whole genome shotgun (WGS) entry which is preliminary data.</text>
</comment>
<evidence type="ECO:0000256" key="2">
    <source>
        <dbReference type="ARBA" id="ARBA00006676"/>
    </source>
</evidence>
<dbReference type="Proteomes" id="UP001431783">
    <property type="component" value="Unassembled WGS sequence"/>
</dbReference>
<organism evidence="9 10">
    <name type="scientific">Henosepilachna vigintioctopunctata</name>
    <dbReference type="NCBI Taxonomy" id="420089"/>
    <lineage>
        <taxon>Eukaryota</taxon>
        <taxon>Metazoa</taxon>
        <taxon>Ecdysozoa</taxon>
        <taxon>Arthropoda</taxon>
        <taxon>Hexapoda</taxon>
        <taxon>Insecta</taxon>
        <taxon>Pterygota</taxon>
        <taxon>Neoptera</taxon>
        <taxon>Endopterygota</taxon>
        <taxon>Coleoptera</taxon>
        <taxon>Polyphaga</taxon>
        <taxon>Cucujiformia</taxon>
        <taxon>Coccinelloidea</taxon>
        <taxon>Coccinellidae</taxon>
        <taxon>Epilachninae</taxon>
        <taxon>Epilachnini</taxon>
        <taxon>Henosepilachna</taxon>
    </lineage>
</organism>
<evidence type="ECO:0000256" key="7">
    <source>
        <dbReference type="ARBA" id="ARBA00048787"/>
    </source>
</evidence>
<evidence type="ECO:0000259" key="8">
    <source>
        <dbReference type="Pfam" id="PF00962"/>
    </source>
</evidence>
<dbReference type="InterPro" id="IPR032466">
    <property type="entry name" value="Metal_Hydrolase"/>
</dbReference>
<proteinExistence type="inferred from homology"/>
<dbReference type="InterPro" id="IPR006330">
    <property type="entry name" value="Ado/ade_deaminase"/>
</dbReference>
<dbReference type="GO" id="GO:0004000">
    <property type="term" value="F:adenosine deaminase activity"/>
    <property type="evidence" value="ECO:0007669"/>
    <property type="project" value="TreeGrafter"/>
</dbReference>
<evidence type="ECO:0000313" key="10">
    <source>
        <dbReference type="Proteomes" id="UP001431783"/>
    </source>
</evidence>
<evidence type="ECO:0000256" key="6">
    <source>
        <dbReference type="ARBA" id="ARBA00023080"/>
    </source>
</evidence>
<protein>
    <recommendedName>
        <fullName evidence="8">Adenosine deaminase domain-containing protein</fullName>
    </recommendedName>
</protein>
<feature type="domain" description="Adenosine deaminase" evidence="8">
    <location>
        <begin position="14"/>
        <end position="337"/>
    </location>
</feature>
<evidence type="ECO:0000256" key="1">
    <source>
        <dbReference type="ARBA" id="ARBA00001947"/>
    </source>
</evidence>
<evidence type="ECO:0000256" key="5">
    <source>
        <dbReference type="ARBA" id="ARBA00022833"/>
    </source>
</evidence>
<comment type="catalytic activity">
    <reaction evidence="7">
        <text>N(6)-methyl-AMP + H2O + H(+) = IMP + methylamine</text>
        <dbReference type="Rhea" id="RHEA:16001"/>
        <dbReference type="ChEBI" id="CHEBI:15377"/>
        <dbReference type="ChEBI" id="CHEBI:15378"/>
        <dbReference type="ChEBI" id="CHEBI:58053"/>
        <dbReference type="ChEBI" id="CHEBI:59338"/>
        <dbReference type="ChEBI" id="CHEBI:144842"/>
    </reaction>
    <physiologicalReaction direction="left-to-right" evidence="7">
        <dbReference type="Rhea" id="RHEA:16002"/>
    </physiologicalReaction>
</comment>
<keyword evidence="3" id="KW-0479">Metal-binding</keyword>
<keyword evidence="6" id="KW-0546">Nucleotide metabolism</keyword>
<name>A0AAW1U9S6_9CUCU</name>
<keyword evidence="10" id="KW-1185">Reference proteome</keyword>
<dbReference type="GO" id="GO:0006154">
    <property type="term" value="P:adenosine catabolic process"/>
    <property type="evidence" value="ECO:0007669"/>
    <property type="project" value="TreeGrafter"/>
</dbReference>
<comment type="cofactor">
    <cofactor evidence="1">
        <name>Zn(2+)</name>
        <dbReference type="ChEBI" id="CHEBI:29105"/>
    </cofactor>
</comment>
<gene>
    <name evidence="9" type="ORF">WA026_018556</name>
</gene>
<evidence type="ECO:0000256" key="4">
    <source>
        <dbReference type="ARBA" id="ARBA00022801"/>
    </source>
</evidence>
<dbReference type="InterPro" id="IPR001365">
    <property type="entry name" value="A_deaminase_dom"/>
</dbReference>
<dbReference type="CDD" id="cd00443">
    <property type="entry name" value="ADA_AMPD"/>
    <property type="match status" value="1"/>
</dbReference>
<evidence type="ECO:0000313" key="9">
    <source>
        <dbReference type="EMBL" id="KAK9877446.1"/>
    </source>
</evidence>
<dbReference type="Pfam" id="PF00962">
    <property type="entry name" value="A_deaminase"/>
    <property type="match status" value="1"/>
</dbReference>
<dbReference type="SUPFAM" id="SSF51556">
    <property type="entry name" value="Metallo-dependent hydrolases"/>
    <property type="match status" value="1"/>
</dbReference>
<dbReference type="PANTHER" id="PTHR11409">
    <property type="entry name" value="ADENOSINE DEAMINASE"/>
    <property type="match status" value="1"/>
</dbReference>
<sequence length="344" mass="39539">MNIPSNRDFCKSLPKIELHAHLNGSLSEKTLTELGSSPDDVAEYQRLQRTPPEGRNLSDCFKIFGFAHKATATPEAVYLATKNVIREFYDDNVIYLELRTTPREEVGIMTAESYVEAVVKAIQDNTYDILVKLILSINRQHSPELSKNNLDVILKLKEKYPNIIRGIDLSGDPHKGNFEDLKILFETARKNGLRTTLHCGEVKNDEEVSQILEFRPDRIGHAPFLHPNYGGCSKNWNLLRMLKIPTEICLTSNIISGTTKSYELHHIKEWIKHDLPFSLNTDDKGVFHTDLSQEFERALKYLHIKNEQILEISSNSVNHSFATQEEKNKLQEKLKEWVYTNCNF</sequence>
<dbReference type="PANTHER" id="PTHR11409:SF42">
    <property type="entry name" value="ADENOSINE DEAMINASE-LIKE PROTEIN"/>
    <property type="match status" value="1"/>
</dbReference>
<keyword evidence="4" id="KW-0378">Hydrolase</keyword>
<dbReference type="EMBL" id="JARQZJ010000042">
    <property type="protein sequence ID" value="KAK9877446.1"/>
    <property type="molecule type" value="Genomic_DNA"/>
</dbReference>
<dbReference type="Gene3D" id="3.20.20.140">
    <property type="entry name" value="Metal-dependent hydrolases"/>
    <property type="match status" value="1"/>
</dbReference>
<dbReference type="GO" id="GO:0046103">
    <property type="term" value="P:inosine biosynthetic process"/>
    <property type="evidence" value="ECO:0007669"/>
    <property type="project" value="TreeGrafter"/>
</dbReference>
<evidence type="ECO:0000256" key="3">
    <source>
        <dbReference type="ARBA" id="ARBA00022723"/>
    </source>
</evidence>
<reference evidence="9 10" key="1">
    <citation type="submission" date="2023-03" db="EMBL/GenBank/DDBJ databases">
        <title>Genome insight into feeding habits of ladybird beetles.</title>
        <authorList>
            <person name="Li H.-S."/>
            <person name="Huang Y.-H."/>
            <person name="Pang H."/>
        </authorList>
    </citation>
    <scope>NUCLEOTIDE SEQUENCE [LARGE SCALE GENOMIC DNA]</scope>
    <source>
        <strain evidence="9">SYSU_2023b</strain>
        <tissue evidence="9">Whole body</tissue>
    </source>
</reference>
<accession>A0AAW1U9S6</accession>
<dbReference type="AlphaFoldDB" id="A0AAW1U9S6"/>
<keyword evidence="5" id="KW-0862">Zinc</keyword>
<dbReference type="GO" id="GO:0046872">
    <property type="term" value="F:metal ion binding"/>
    <property type="evidence" value="ECO:0007669"/>
    <property type="project" value="UniProtKB-KW"/>
</dbReference>
<dbReference type="GO" id="GO:0009117">
    <property type="term" value="P:nucleotide metabolic process"/>
    <property type="evidence" value="ECO:0007669"/>
    <property type="project" value="UniProtKB-KW"/>
</dbReference>